<dbReference type="PANTHER" id="PTHR46056">
    <property type="entry name" value="LONG-CHAIN-ALCOHOL OXIDASE"/>
    <property type="match status" value="1"/>
</dbReference>
<keyword evidence="2" id="KW-0285">Flavoprotein</keyword>
<dbReference type="HOGENOM" id="CLU_008878_3_0_12"/>
<evidence type="ECO:0000259" key="6">
    <source>
        <dbReference type="Pfam" id="PF05199"/>
    </source>
</evidence>
<accession>B0SJR5</accession>
<protein>
    <submittedName>
        <fullName evidence="7">Putative oxidase</fullName>
    </submittedName>
</protein>
<keyword evidence="3" id="KW-0274">FAD</keyword>
<evidence type="ECO:0000313" key="7">
    <source>
        <dbReference type="EMBL" id="ABZ96237.1"/>
    </source>
</evidence>
<dbReference type="GO" id="GO:0016614">
    <property type="term" value="F:oxidoreductase activity, acting on CH-OH group of donors"/>
    <property type="evidence" value="ECO:0007669"/>
    <property type="project" value="InterPro"/>
</dbReference>
<evidence type="ECO:0000259" key="5">
    <source>
        <dbReference type="Pfam" id="PF00732"/>
    </source>
</evidence>
<name>B0SJR5_LEPBP</name>
<proteinExistence type="inferred from homology"/>
<evidence type="ECO:0000256" key="2">
    <source>
        <dbReference type="ARBA" id="ARBA00022630"/>
    </source>
</evidence>
<dbReference type="Pfam" id="PF00732">
    <property type="entry name" value="GMC_oxred_N"/>
    <property type="match status" value="1"/>
</dbReference>
<gene>
    <name evidence="7" type="ordered locus">LEPBI_I0090</name>
</gene>
<dbReference type="EMBL" id="CP000786">
    <property type="protein sequence ID" value="ABZ96237.1"/>
    <property type="molecule type" value="Genomic_DNA"/>
</dbReference>
<dbReference type="Gene3D" id="3.50.50.60">
    <property type="entry name" value="FAD/NAD(P)-binding domain"/>
    <property type="match status" value="2"/>
</dbReference>
<dbReference type="Pfam" id="PF05199">
    <property type="entry name" value="GMC_oxred_C"/>
    <property type="match status" value="1"/>
</dbReference>
<organism evidence="7 8">
    <name type="scientific">Leptospira biflexa serovar Patoc (strain Patoc 1 / ATCC 23582 / Paris)</name>
    <dbReference type="NCBI Taxonomy" id="456481"/>
    <lineage>
        <taxon>Bacteria</taxon>
        <taxon>Pseudomonadati</taxon>
        <taxon>Spirochaetota</taxon>
        <taxon>Spirochaetia</taxon>
        <taxon>Leptospirales</taxon>
        <taxon>Leptospiraceae</taxon>
        <taxon>Leptospira</taxon>
    </lineage>
</organism>
<reference evidence="7 8" key="1">
    <citation type="journal article" date="2008" name="PLoS ONE">
        <title>Genome sequence of the saprophyte Leptospira biflexa provides insights into the evolution of Leptospira and the pathogenesis of leptospirosis.</title>
        <authorList>
            <person name="Picardeau M."/>
            <person name="Bulach D.M."/>
            <person name="Bouchier C."/>
            <person name="Zuerner R.L."/>
            <person name="Zidane N."/>
            <person name="Wilson P.J."/>
            <person name="Creno S."/>
            <person name="Kuczek E.S."/>
            <person name="Bommezzadri S."/>
            <person name="Davis J.C."/>
            <person name="McGrath A."/>
            <person name="Johnson M.J."/>
            <person name="Boursaux-Eude C."/>
            <person name="Seemann T."/>
            <person name="Rouy Z."/>
            <person name="Coppel R.L."/>
            <person name="Rood J.I."/>
            <person name="Lajus A."/>
            <person name="Davies J.K."/>
            <person name="Medigue C."/>
            <person name="Adler B."/>
        </authorList>
    </citation>
    <scope>NUCLEOTIDE SEQUENCE [LARGE SCALE GENOMIC DNA]</scope>
    <source>
        <strain evidence="8">Patoc 1 / ATCC 23582 / Paris</strain>
    </source>
</reference>
<dbReference type="SUPFAM" id="SSF51905">
    <property type="entry name" value="FAD/NAD(P)-binding domain"/>
    <property type="match status" value="1"/>
</dbReference>
<dbReference type="InterPro" id="IPR036188">
    <property type="entry name" value="FAD/NAD-bd_sf"/>
</dbReference>
<dbReference type="AlphaFoldDB" id="B0SJR5"/>
<evidence type="ECO:0000313" key="8">
    <source>
        <dbReference type="Proteomes" id="UP000001847"/>
    </source>
</evidence>
<evidence type="ECO:0000256" key="1">
    <source>
        <dbReference type="ARBA" id="ARBA00010790"/>
    </source>
</evidence>
<evidence type="ECO:0000256" key="3">
    <source>
        <dbReference type="ARBA" id="ARBA00022827"/>
    </source>
</evidence>
<dbReference type="GO" id="GO:0050660">
    <property type="term" value="F:flavin adenine dinucleotide binding"/>
    <property type="evidence" value="ECO:0007669"/>
    <property type="project" value="InterPro"/>
</dbReference>
<dbReference type="Proteomes" id="UP000001847">
    <property type="component" value="Chromosome I"/>
</dbReference>
<dbReference type="InterPro" id="IPR007867">
    <property type="entry name" value="GMC_OxRtase_C"/>
</dbReference>
<comment type="similarity">
    <text evidence="1">Belongs to the GMC oxidoreductase family.</text>
</comment>
<feature type="domain" description="Glucose-methanol-choline oxidoreductase C-terminal" evidence="6">
    <location>
        <begin position="456"/>
        <end position="510"/>
    </location>
</feature>
<feature type="domain" description="Glucose-methanol-choline oxidoreductase N-terminal" evidence="5">
    <location>
        <begin position="80"/>
        <end position="289"/>
    </location>
</feature>
<evidence type="ECO:0000256" key="4">
    <source>
        <dbReference type="ARBA" id="ARBA00023002"/>
    </source>
</evidence>
<keyword evidence="4" id="KW-0560">Oxidoreductase</keyword>
<sequence length="522" mass="58078">METKMKKTGIYRDFQTYHPGEVVKVDVVVIGSGCGGATMAYELSKKGIKVALLEQGGNYHTGTFDNNELNMAGKVSAERNFHTTSDGGINLVYGNNLGGASVHYWADSYRTPNDRLLLWNRKYGIDHHLPEDLDPYWNELETDLHVSPATEEYFNPMNRLFRNASQRLGWEGHAVPQARKNCQKSGHCMQGCLFGAKQSQLITHIPNAVRLGTDVYTDLRAEQLEIVGNKVKGLKAVVMDRRTLRPTQTKIEFQCKAVCVSAGGFGSSKFLLKNGLKKRYPALGEFLAINPSPMVHALYEEPIVQWRNIPAAYGVEGFRLAKYQNGSYKEGGYMLMPNQLQPATLAALLPSFGNDHFVYMKQLEFLGGTIGWIDDVEGELGSIDVDFFGKTKVNYPFGKTTKQIFSDLTYKQMKLNFEAGAKEVFLAGMKLRKFTKLPKKEEIDALAWRPAEFPMAAPHPAGGCRMGKSIDHSVVNSKHQVHGFQNLFVADSSVFPTGVSVDPSFTIMAFSKKASEFVAEVI</sequence>
<dbReference type="PANTHER" id="PTHR46056:SF12">
    <property type="entry name" value="LONG-CHAIN-ALCOHOL OXIDASE"/>
    <property type="match status" value="1"/>
</dbReference>
<dbReference type="Pfam" id="PF13450">
    <property type="entry name" value="NAD_binding_8"/>
    <property type="match status" value="1"/>
</dbReference>
<dbReference type="KEGG" id="lbi:LEPBI_I0090"/>
<dbReference type="STRING" id="456481.LEPBI_I0090"/>
<keyword evidence="8" id="KW-1185">Reference proteome</keyword>
<dbReference type="InterPro" id="IPR000172">
    <property type="entry name" value="GMC_OxRdtase_N"/>
</dbReference>